<proteinExistence type="predicted"/>
<dbReference type="KEGG" id="pfuw:KF707C_14450"/>
<protein>
    <submittedName>
        <fullName evidence="2">Uncharacterized protein</fullName>
    </submittedName>
</protein>
<name>A0AAD1BXK7_METFU</name>
<dbReference type="AlphaFoldDB" id="A0AAD1BXK7"/>
<reference evidence="3" key="1">
    <citation type="submission" date="2015-05" db="EMBL/GenBank/DDBJ databases">
        <title>Draft genome sequencing of a biphenyl-degrading bacterium, Pseudomonas balearica KF707 (=NBRC110670).</title>
        <authorList>
            <person name="Kimura N."/>
            <person name="Hirose J."/>
            <person name="Watanabe T."/>
            <person name="Suenaga H."/>
            <person name="Fujihara H."/>
            <person name="Noguchi M."/>
            <person name="Hashimoto M."/>
            <person name="Shimodaira J."/>
            <person name="Tsuchikane K."/>
            <person name="Hosoyama A."/>
            <person name="Yamazoe A."/>
            <person name="Fujita N."/>
            <person name="Furukawa K."/>
        </authorList>
    </citation>
    <scope>NUCLEOTIDE SEQUENCE [LARGE SCALE GENOMIC DNA]</scope>
    <source>
        <strain evidence="3">DSM 10086 / NBRC 110670 / KF707</strain>
    </source>
</reference>
<accession>A0AAD1BXK7</accession>
<sequence length="81" mass="8542">MHGRSSRYWAACSGGRFGQSIAAGRCRRRENGASHRTGWKPDAGLIHADQSSPRPAGPVAAPGPARKRAATGVRKSSRCEG</sequence>
<evidence type="ECO:0000256" key="1">
    <source>
        <dbReference type="SAM" id="MobiDB-lite"/>
    </source>
</evidence>
<feature type="region of interest" description="Disordered" evidence="1">
    <location>
        <begin position="28"/>
        <end position="81"/>
    </location>
</feature>
<evidence type="ECO:0000313" key="3">
    <source>
        <dbReference type="Proteomes" id="UP000218554"/>
    </source>
</evidence>
<gene>
    <name evidence="2" type="ORF">KF707C_14450</name>
</gene>
<keyword evidence="3" id="KW-1185">Reference proteome</keyword>
<dbReference type="Proteomes" id="UP000218554">
    <property type="component" value="Chromosome"/>
</dbReference>
<reference evidence="2 3" key="2">
    <citation type="journal article" date="2017" name="Int. J. Syst. Evol. Microbiol.">
        <title>Pseudomonas furukawaii sp. nov., a polychlorinated biphenyl-degrading bacterium isolated from biphenyl-contaminated soil in Japan.</title>
        <authorList>
            <person name="Kimura N."/>
            <person name="Watanabe T."/>
            <person name="Suenaga H."/>
            <person name="Fujihara H."/>
            <person name="Futagami T."/>
            <person name="Goto M."/>
            <person name="Hanada S."/>
            <person name="Hirose J."/>
        </authorList>
    </citation>
    <scope>NUCLEOTIDE SEQUENCE [LARGE SCALE GENOMIC DNA]</scope>
    <source>
        <strain evidence="3">DSM 10086 / NBRC 110670 / KF707</strain>
    </source>
</reference>
<evidence type="ECO:0000313" key="2">
    <source>
        <dbReference type="EMBL" id="BAU73133.1"/>
    </source>
</evidence>
<feature type="compositionally biased region" description="Low complexity" evidence="1">
    <location>
        <begin position="53"/>
        <end position="64"/>
    </location>
</feature>
<organism evidence="2 3">
    <name type="scientific">Metapseudomonas furukawaii</name>
    <name type="common">Pseudomonas furukawaii</name>
    <dbReference type="NCBI Taxonomy" id="1149133"/>
    <lineage>
        <taxon>Bacteria</taxon>
        <taxon>Pseudomonadati</taxon>
        <taxon>Pseudomonadota</taxon>
        <taxon>Gammaproteobacteria</taxon>
        <taxon>Pseudomonadales</taxon>
        <taxon>Pseudomonadaceae</taxon>
        <taxon>Metapseudomonas</taxon>
    </lineage>
</organism>
<dbReference type="EMBL" id="AP014862">
    <property type="protein sequence ID" value="BAU73133.1"/>
    <property type="molecule type" value="Genomic_DNA"/>
</dbReference>